<evidence type="ECO:0000256" key="6">
    <source>
        <dbReference type="SAM" id="Phobius"/>
    </source>
</evidence>
<sequence>MIIPGKYYQFLRFALVGVANTAVHAGVVILLMETLAPPAAVANACAFIVANLMSYCINSRFTFRVPMSWLGYRRFLLVSLVSLGLTLLITSWVEYMGWHYGVGLVMVVFIVPVLNFMVMKLWAFAPAKS</sequence>
<feature type="transmembrane region" description="Helical" evidence="6">
    <location>
        <begin position="99"/>
        <end position="123"/>
    </location>
</feature>
<dbReference type="PANTHER" id="PTHR38459">
    <property type="entry name" value="PROPHAGE BACTOPRENOL-LINKED GLUCOSE TRANSLOCASE HOMOLOG"/>
    <property type="match status" value="1"/>
</dbReference>
<name>A0A7S9LKK1_9PSED</name>
<dbReference type="GeneID" id="93441223"/>
<evidence type="ECO:0000256" key="2">
    <source>
        <dbReference type="ARBA" id="ARBA00009399"/>
    </source>
</evidence>
<gene>
    <name evidence="8" type="ORF">IZU98_06365</name>
</gene>
<dbReference type="PANTHER" id="PTHR38459:SF1">
    <property type="entry name" value="PROPHAGE BACTOPRENOL-LINKED GLUCOSE TRANSLOCASE HOMOLOG"/>
    <property type="match status" value="1"/>
</dbReference>
<evidence type="ECO:0000256" key="4">
    <source>
        <dbReference type="ARBA" id="ARBA00022989"/>
    </source>
</evidence>
<evidence type="ECO:0000313" key="8">
    <source>
        <dbReference type="EMBL" id="QPH50340.1"/>
    </source>
</evidence>
<comment type="similarity">
    <text evidence="2">Belongs to the GtrA family.</text>
</comment>
<keyword evidence="3 6" id="KW-0812">Transmembrane</keyword>
<evidence type="ECO:0000256" key="3">
    <source>
        <dbReference type="ARBA" id="ARBA00022692"/>
    </source>
</evidence>
<feature type="transmembrane region" description="Helical" evidence="6">
    <location>
        <begin position="38"/>
        <end position="63"/>
    </location>
</feature>
<accession>A0A7S9LKK1</accession>
<evidence type="ECO:0000256" key="5">
    <source>
        <dbReference type="ARBA" id="ARBA00023136"/>
    </source>
</evidence>
<proteinExistence type="inferred from homology"/>
<keyword evidence="5 6" id="KW-0472">Membrane</keyword>
<dbReference type="AlphaFoldDB" id="A0A7S9LKK1"/>
<organism evidence="8 9">
    <name type="scientific">Pseudomonas fulva</name>
    <dbReference type="NCBI Taxonomy" id="47880"/>
    <lineage>
        <taxon>Bacteria</taxon>
        <taxon>Pseudomonadati</taxon>
        <taxon>Pseudomonadota</taxon>
        <taxon>Gammaproteobacteria</taxon>
        <taxon>Pseudomonadales</taxon>
        <taxon>Pseudomonadaceae</taxon>
        <taxon>Pseudomonas</taxon>
    </lineage>
</organism>
<protein>
    <submittedName>
        <fullName evidence="8">GtrA family protein</fullName>
    </submittedName>
</protein>
<reference evidence="8 9" key="1">
    <citation type="submission" date="2020-11" db="EMBL/GenBank/DDBJ databases">
        <title>Pseudomonas fulva producing VIM-24.</title>
        <authorList>
            <person name="Liu S."/>
        </authorList>
    </citation>
    <scope>NUCLEOTIDE SEQUENCE [LARGE SCALE GENOMIC DNA]</scope>
    <source>
        <strain evidence="8 9">ZDHY414</strain>
    </source>
</reference>
<feature type="transmembrane region" description="Helical" evidence="6">
    <location>
        <begin position="75"/>
        <end position="93"/>
    </location>
</feature>
<dbReference type="Pfam" id="PF04138">
    <property type="entry name" value="GtrA_DPMS_TM"/>
    <property type="match status" value="1"/>
</dbReference>
<dbReference type="InterPro" id="IPR007267">
    <property type="entry name" value="GtrA_DPMS_TM"/>
</dbReference>
<evidence type="ECO:0000256" key="1">
    <source>
        <dbReference type="ARBA" id="ARBA00004141"/>
    </source>
</evidence>
<comment type="subcellular location">
    <subcellularLocation>
        <location evidence="1">Membrane</location>
        <topology evidence="1">Multi-pass membrane protein</topology>
    </subcellularLocation>
</comment>
<dbReference type="GO" id="GO:0000271">
    <property type="term" value="P:polysaccharide biosynthetic process"/>
    <property type="evidence" value="ECO:0007669"/>
    <property type="project" value="InterPro"/>
</dbReference>
<feature type="domain" description="GtrA/DPMS transmembrane" evidence="7">
    <location>
        <begin position="12"/>
        <end position="124"/>
    </location>
</feature>
<dbReference type="GO" id="GO:0005886">
    <property type="term" value="C:plasma membrane"/>
    <property type="evidence" value="ECO:0007669"/>
    <property type="project" value="TreeGrafter"/>
</dbReference>
<feature type="transmembrane region" description="Helical" evidence="6">
    <location>
        <begin position="12"/>
        <end position="32"/>
    </location>
</feature>
<dbReference type="RefSeq" id="WP_023536239.1">
    <property type="nucleotide sequence ID" value="NZ_BQHM01000005.1"/>
</dbReference>
<evidence type="ECO:0000259" key="7">
    <source>
        <dbReference type="Pfam" id="PF04138"/>
    </source>
</evidence>
<evidence type="ECO:0000313" key="9">
    <source>
        <dbReference type="Proteomes" id="UP000594430"/>
    </source>
</evidence>
<dbReference type="Proteomes" id="UP000594430">
    <property type="component" value="Chromosome"/>
</dbReference>
<dbReference type="EMBL" id="CP064946">
    <property type="protein sequence ID" value="QPH50340.1"/>
    <property type="molecule type" value="Genomic_DNA"/>
</dbReference>
<keyword evidence="4 6" id="KW-1133">Transmembrane helix</keyword>
<dbReference type="InterPro" id="IPR051401">
    <property type="entry name" value="GtrA_CellWall_Glycosyl"/>
</dbReference>